<evidence type="ECO:0000256" key="1">
    <source>
        <dbReference type="ARBA" id="ARBA00022977"/>
    </source>
</evidence>
<dbReference type="CDD" id="cd02194">
    <property type="entry name" value="ThiL"/>
    <property type="match status" value="1"/>
</dbReference>
<feature type="domain" description="PurM-like C-terminal" evidence="4">
    <location>
        <begin position="138"/>
        <end position="251"/>
    </location>
</feature>
<comment type="function">
    <text evidence="2">Catalyzes the ATP-dependent phosphorylation of thiamine-monophosphate (TMP) to form thiamine-pyrophosphate (TPP), the active form of vitamin B1.</text>
</comment>
<keyword evidence="2" id="KW-0479">Metal-binding</keyword>
<dbReference type="GO" id="GO:0009229">
    <property type="term" value="P:thiamine diphosphate biosynthetic process"/>
    <property type="evidence" value="ECO:0007669"/>
    <property type="project" value="UniProtKB-UniRule"/>
</dbReference>
<dbReference type="InterPro" id="IPR036921">
    <property type="entry name" value="PurM-like_N_sf"/>
</dbReference>
<comment type="caution">
    <text evidence="2">Lacks conserved residue(s) required for the propagation of feature annotation.</text>
</comment>
<dbReference type="OrthoDB" id="9802811at2"/>
<feature type="binding site" evidence="2">
    <location>
        <position position="33"/>
    </location>
    <ligand>
        <name>Mg(2+)</name>
        <dbReference type="ChEBI" id="CHEBI:18420"/>
        <label>2</label>
    </ligand>
</feature>
<feature type="binding site" evidence="2">
    <location>
        <position position="201"/>
    </location>
    <ligand>
        <name>Mg(2+)</name>
        <dbReference type="ChEBI" id="CHEBI:18420"/>
        <label>5</label>
    </ligand>
</feature>
<feature type="binding site" evidence="2">
    <location>
        <position position="31"/>
    </location>
    <ligand>
        <name>Mg(2+)</name>
        <dbReference type="ChEBI" id="CHEBI:18420"/>
        <label>4</label>
    </ligand>
</feature>
<keyword evidence="2 5" id="KW-0808">Transferase</keyword>
<dbReference type="SUPFAM" id="SSF55326">
    <property type="entry name" value="PurM N-terminal domain-like"/>
    <property type="match status" value="1"/>
</dbReference>
<feature type="binding site" evidence="2">
    <location>
        <position position="32"/>
    </location>
    <ligand>
        <name>Mg(2+)</name>
        <dbReference type="ChEBI" id="CHEBI:18420"/>
        <label>1</label>
    </ligand>
</feature>
<keyword evidence="2 5" id="KW-0418">Kinase</keyword>
<dbReference type="AlphaFoldDB" id="N1VT89"/>
<dbReference type="GO" id="GO:0009228">
    <property type="term" value="P:thiamine biosynthetic process"/>
    <property type="evidence" value="ECO:0007669"/>
    <property type="project" value="UniProtKB-KW"/>
</dbReference>
<comment type="similarity">
    <text evidence="2">Belongs to the thiamine-monophosphate kinase family.</text>
</comment>
<organism evidence="5 6">
    <name type="scientific">Leptospira terpstrae serovar Hualin str. LT 11-33 = ATCC 700639</name>
    <dbReference type="NCBI Taxonomy" id="1257025"/>
    <lineage>
        <taxon>Bacteria</taxon>
        <taxon>Pseudomonadati</taxon>
        <taxon>Spirochaetota</taxon>
        <taxon>Spirochaetia</taxon>
        <taxon>Leptospirales</taxon>
        <taxon>Leptospiraceae</taxon>
        <taxon>Leptospira</taxon>
    </lineage>
</organism>
<feature type="binding site" evidence="2">
    <location>
        <position position="62"/>
    </location>
    <ligand>
        <name>Mg(2+)</name>
        <dbReference type="ChEBI" id="CHEBI:18420"/>
        <label>2</label>
    </ligand>
</feature>
<dbReference type="PANTHER" id="PTHR30270">
    <property type="entry name" value="THIAMINE-MONOPHOSPHATE KINASE"/>
    <property type="match status" value="1"/>
</dbReference>
<evidence type="ECO:0000256" key="2">
    <source>
        <dbReference type="HAMAP-Rule" id="MF_02128"/>
    </source>
</evidence>
<name>N1VT89_9LEPT</name>
<feature type="binding site" evidence="2">
    <location>
        <position position="20"/>
    </location>
    <ligand>
        <name>Mg(2+)</name>
        <dbReference type="ChEBI" id="CHEBI:18420"/>
        <label>4</label>
    </ligand>
</feature>
<dbReference type="SUPFAM" id="SSF56042">
    <property type="entry name" value="PurM C-terminal domain-like"/>
    <property type="match status" value="1"/>
</dbReference>
<evidence type="ECO:0000259" key="3">
    <source>
        <dbReference type="Pfam" id="PF00586"/>
    </source>
</evidence>
<feature type="binding site" evidence="2">
    <location>
        <position position="33"/>
    </location>
    <ligand>
        <name>Mg(2+)</name>
        <dbReference type="ChEBI" id="CHEBI:18420"/>
        <label>1</label>
    </ligand>
</feature>
<dbReference type="GO" id="GO:0005524">
    <property type="term" value="F:ATP binding"/>
    <property type="evidence" value="ECO:0007669"/>
    <property type="project" value="UniProtKB-UniRule"/>
</dbReference>
<feature type="binding site" evidence="2">
    <location>
        <position position="200"/>
    </location>
    <ligand>
        <name>ATP</name>
        <dbReference type="ChEBI" id="CHEBI:30616"/>
    </ligand>
</feature>
<reference evidence="5" key="1">
    <citation type="submission" date="2013-03" db="EMBL/GenBank/DDBJ databases">
        <authorList>
            <person name="Harkins D.M."/>
            <person name="Durkin A.S."/>
            <person name="Brinkac L.M."/>
            <person name="Haft D.H."/>
            <person name="Selengut J.D."/>
            <person name="Sanka R."/>
            <person name="DePew J."/>
            <person name="Purushe J."/>
            <person name="Hartskeerl R.A."/>
            <person name="Ahmed A."/>
            <person name="van der Linden H."/>
            <person name="Goris M.G.A."/>
            <person name="Vinetz J.M."/>
            <person name="Sutton G.G."/>
            <person name="Nierman W.C."/>
            <person name="Fouts D.E."/>
        </authorList>
    </citation>
    <scope>NUCLEOTIDE SEQUENCE [LARGE SCALE GENOMIC DNA]</scope>
    <source>
        <strain evidence="5">LT 11-33</strain>
    </source>
</reference>
<feature type="binding site" evidence="2">
    <location>
        <position position="198"/>
    </location>
    <ligand>
        <name>Mg(2+)</name>
        <dbReference type="ChEBI" id="CHEBI:18420"/>
        <label>3</label>
    </ligand>
</feature>
<comment type="pathway">
    <text evidence="2">Cofactor biosynthesis; thiamine diphosphate biosynthesis; thiamine diphosphate from thiamine phosphate: step 1/1.</text>
</comment>
<keyword evidence="1 2" id="KW-0784">Thiamine biosynthesis</keyword>
<dbReference type="Gene3D" id="3.30.1330.10">
    <property type="entry name" value="PurM-like, N-terminal domain"/>
    <property type="match status" value="1"/>
</dbReference>
<dbReference type="Gene3D" id="3.90.650.10">
    <property type="entry name" value="PurM-like C-terminal domain"/>
    <property type="match status" value="1"/>
</dbReference>
<dbReference type="UniPathway" id="UPA00060">
    <property type="reaction ID" value="UER00142"/>
</dbReference>
<feature type="binding site" evidence="2">
    <location>
        <position position="245"/>
    </location>
    <ligand>
        <name>substrate</name>
    </ligand>
</feature>
<gene>
    <name evidence="2 5" type="primary">thiL</name>
    <name evidence="5" type="ORF">LEP1GSC203_1911</name>
</gene>
<dbReference type="InterPro" id="IPR036676">
    <property type="entry name" value="PurM-like_C_sf"/>
</dbReference>
<dbReference type="EMBL" id="AOGW02000010">
    <property type="protein sequence ID" value="EMY61658.1"/>
    <property type="molecule type" value="Genomic_DNA"/>
</dbReference>
<dbReference type="InterPro" id="IPR016188">
    <property type="entry name" value="PurM-like_N"/>
</dbReference>
<dbReference type="Proteomes" id="UP000012371">
    <property type="component" value="Unassembled WGS sequence"/>
</dbReference>
<proteinExistence type="inferred from homology"/>
<keyword evidence="2" id="KW-0460">Magnesium</keyword>
<comment type="catalytic activity">
    <reaction evidence="2">
        <text>thiamine phosphate + ATP = thiamine diphosphate + ADP</text>
        <dbReference type="Rhea" id="RHEA:15913"/>
        <dbReference type="ChEBI" id="CHEBI:30616"/>
        <dbReference type="ChEBI" id="CHEBI:37575"/>
        <dbReference type="ChEBI" id="CHEBI:58937"/>
        <dbReference type="ChEBI" id="CHEBI:456216"/>
        <dbReference type="EC" id="2.7.4.16"/>
    </reaction>
</comment>
<evidence type="ECO:0000313" key="5">
    <source>
        <dbReference type="EMBL" id="EMY61658.1"/>
    </source>
</evidence>
<feature type="binding site" evidence="2">
    <location>
        <begin position="110"/>
        <end position="111"/>
    </location>
    <ligand>
        <name>ATP</name>
        <dbReference type="ChEBI" id="CHEBI:30616"/>
    </ligand>
</feature>
<dbReference type="Pfam" id="PF02769">
    <property type="entry name" value="AIRS_C"/>
    <property type="match status" value="1"/>
</dbReference>
<feature type="binding site" evidence="2">
    <location>
        <position position="20"/>
    </location>
    <ligand>
        <name>Mg(2+)</name>
        <dbReference type="ChEBI" id="CHEBI:18420"/>
        <label>3</label>
    </ligand>
</feature>
<keyword evidence="6" id="KW-1185">Reference proteome</keyword>
<dbReference type="InterPro" id="IPR010918">
    <property type="entry name" value="PurM-like_C_dom"/>
</dbReference>
<dbReference type="PANTHER" id="PTHR30270:SF0">
    <property type="entry name" value="THIAMINE-MONOPHOSPHATE KINASE"/>
    <property type="match status" value="1"/>
</dbReference>
<dbReference type="STRING" id="1257025.LEP1GSC203_1911"/>
<dbReference type="EC" id="2.7.4.16" evidence="2"/>
<evidence type="ECO:0000313" key="6">
    <source>
        <dbReference type="Proteomes" id="UP000012371"/>
    </source>
</evidence>
<keyword evidence="2" id="KW-0547">Nucleotide-binding</keyword>
<dbReference type="GO" id="GO:0000287">
    <property type="term" value="F:magnesium ion binding"/>
    <property type="evidence" value="ECO:0007669"/>
    <property type="project" value="UniProtKB-UniRule"/>
</dbReference>
<protein>
    <recommendedName>
        <fullName evidence="2">Thiamine-monophosphate kinase</fullName>
        <shortName evidence="2">TMP kinase</shortName>
        <shortName evidence="2">Thiamine-phosphate kinase</shortName>
        <ecNumber evidence="2">2.7.4.16</ecNumber>
    </recommendedName>
</protein>
<feature type="domain" description="PurM-like N-terminal" evidence="3">
    <location>
        <begin position="19"/>
        <end position="128"/>
    </location>
</feature>
<evidence type="ECO:0000259" key="4">
    <source>
        <dbReference type="Pfam" id="PF02769"/>
    </source>
</evidence>
<comment type="miscellaneous">
    <text evidence="2">Reaction mechanism of ThiL seems to utilize a direct, inline transfer of the gamma-phosphate of ATP to TMP rather than a phosphorylated enzyme intermediate.</text>
</comment>
<dbReference type="NCBIfam" id="TIGR01379">
    <property type="entry name" value="thiL"/>
    <property type="match status" value="1"/>
</dbReference>
<feature type="binding site" evidence="2">
    <location>
        <position position="134"/>
    </location>
    <ligand>
        <name>ATP</name>
        <dbReference type="ChEBI" id="CHEBI:30616"/>
    </ligand>
</feature>
<sequence length="302" mass="33370">MKESEIIRTLFGITPPPEDDCYFLAPNRLVTTDSLSEGTHFLHDWSSPQVLAKKLVEVNVSDITASGGRPKECFLNLGLSPLSRKKEWIRSFSKELRKSLDQYGMKLAGGDTFSASKTQLTLTVVGTVEKPWLRSGGKPGDYLYTTGSLGKSQLGFYALKKKSKDKLYKDAIEHHLSPKSRYTILSSLQKFQIHACMDITDGLIQDAERLAIASKGKLKIQIESVPLDPLANKELGLDLCLGSGEELELLFLSPAILPTVLEGIPVTMIGRLEKGKPGVQFIKGGKIYVPKSRGFLHFSEEE</sequence>
<accession>N1VT89</accession>
<comment type="caution">
    <text evidence="5">The sequence shown here is derived from an EMBL/GenBank/DDBJ whole genome shotgun (WGS) entry which is preliminary data.</text>
</comment>
<feature type="binding site" evidence="2">
    <location>
        <position position="295"/>
    </location>
    <ligand>
        <name>substrate</name>
    </ligand>
</feature>
<dbReference type="GO" id="GO:0009030">
    <property type="term" value="F:thiamine-phosphate kinase activity"/>
    <property type="evidence" value="ECO:0007669"/>
    <property type="project" value="UniProtKB-UniRule"/>
</dbReference>
<feature type="binding site" evidence="2">
    <location>
        <position position="62"/>
    </location>
    <ligand>
        <name>Mg(2+)</name>
        <dbReference type="ChEBI" id="CHEBI:18420"/>
        <label>3</label>
    </ligand>
</feature>
<keyword evidence="2" id="KW-0067">ATP-binding</keyword>
<dbReference type="InterPro" id="IPR006283">
    <property type="entry name" value="ThiL-like"/>
</dbReference>
<dbReference type="PIRSF" id="PIRSF005303">
    <property type="entry name" value="Thiam_monoph_kin"/>
    <property type="match status" value="1"/>
</dbReference>
<dbReference type="Pfam" id="PF00586">
    <property type="entry name" value="AIRS"/>
    <property type="match status" value="1"/>
</dbReference>
<dbReference type="HAMAP" id="MF_02128">
    <property type="entry name" value="TMP_kinase"/>
    <property type="match status" value="1"/>
</dbReference>
<feature type="binding site" evidence="2">
    <location>
        <position position="40"/>
    </location>
    <ligand>
        <name>substrate</name>
    </ligand>
</feature>
<feature type="binding site" evidence="2">
    <location>
        <position position="111"/>
    </location>
    <ligand>
        <name>Mg(2+)</name>
        <dbReference type="ChEBI" id="CHEBI:18420"/>
        <label>1</label>
    </ligand>
</feature>
<feature type="binding site" evidence="2">
    <location>
        <position position="62"/>
    </location>
    <ligand>
        <name>Mg(2+)</name>
        <dbReference type="ChEBI" id="CHEBI:18420"/>
        <label>4</label>
    </ligand>
</feature>
<dbReference type="RefSeq" id="WP_002974339.1">
    <property type="nucleotide sequence ID" value="NZ_AOGW02000010.1"/>
</dbReference>